<keyword evidence="1" id="KW-0732">Signal</keyword>
<feature type="signal peptide" evidence="1">
    <location>
        <begin position="1"/>
        <end position="37"/>
    </location>
</feature>
<dbReference type="GO" id="GO:0016020">
    <property type="term" value="C:membrane"/>
    <property type="evidence" value="ECO:0007669"/>
    <property type="project" value="TreeGrafter"/>
</dbReference>
<dbReference type="AlphaFoldDB" id="A0A1V2UQV5"/>
<dbReference type="PANTHER" id="PTHR43798:SF5">
    <property type="entry name" value="MONOACYLGLYCEROL LIPASE ABHD6"/>
    <property type="match status" value="1"/>
</dbReference>
<dbReference type="GO" id="GO:0047372">
    <property type="term" value="F:monoacylglycerol lipase activity"/>
    <property type="evidence" value="ECO:0007669"/>
    <property type="project" value="TreeGrafter"/>
</dbReference>
<feature type="chain" id="PRO_5013115768" evidence="1">
    <location>
        <begin position="38"/>
        <end position="342"/>
    </location>
</feature>
<dbReference type="Gene3D" id="3.40.50.1820">
    <property type="entry name" value="alpha/beta hydrolase"/>
    <property type="match status" value="1"/>
</dbReference>
<accession>A0A1V2UQV5</accession>
<sequence>MTRLSASIKASMKKTATVLTIASCSLFSVMSISQAQAADNIDINFQTVLQQERSWAGLQSKKLKVGDISWSYSEGGSSTKPTLLLIHGLGGSRDNWNRVAHYLTTNYHVIIPDLPGSGETIVAQDFDYSVPNLAEKLRRFVEAENLKGPIHIAGHSLGGSIALLYAGQYPFETKSLFLVDSGGIFRSANTIYLKDPTYLKQLLVSKKGDFNYLLKQTMFNPPFIPKEFLQAQEKLMINQAPQTQKLVDQLIALNKVYTPDSFAVLTKTIDAPTLILWGKQDKIINVEVASELKSLLKNAQPPVILENVGHMPILEAEQLVIQQYVPFLLKVETNQASKTISH</sequence>
<evidence type="ECO:0000256" key="1">
    <source>
        <dbReference type="SAM" id="SignalP"/>
    </source>
</evidence>
<keyword evidence="4" id="KW-1185">Reference proteome</keyword>
<dbReference type="GO" id="GO:0046464">
    <property type="term" value="P:acylglycerol catabolic process"/>
    <property type="evidence" value="ECO:0007669"/>
    <property type="project" value="TreeGrafter"/>
</dbReference>
<dbReference type="InterPro" id="IPR029058">
    <property type="entry name" value="AB_hydrolase_fold"/>
</dbReference>
<evidence type="ECO:0000313" key="3">
    <source>
        <dbReference type="EMBL" id="ONN52368.1"/>
    </source>
</evidence>
<evidence type="ECO:0000313" key="4">
    <source>
        <dbReference type="Proteomes" id="UP000189376"/>
    </source>
</evidence>
<proteinExistence type="predicted"/>
<protein>
    <submittedName>
        <fullName evidence="3">Lipase</fullName>
    </submittedName>
</protein>
<dbReference type="SUPFAM" id="SSF53474">
    <property type="entry name" value="alpha/beta-Hydrolases"/>
    <property type="match status" value="1"/>
</dbReference>
<organism evidence="3 4">
    <name type="scientific">Acinetobacter genomosp. 33YU</name>
    <dbReference type="NCBI Taxonomy" id="1675530"/>
    <lineage>
        <taxon>Bacteria</taxon>
        <taxon>Pseudomonadati</taxon>
        <taxon>Pseudomonadota</taxon>
        <taxon>Gammaproteobacteria</taxon>
        <taxon>Moraxellales</taxon>
        <taxon>Moraxellaceae</taxon>
        <taxon>Acinetobacter</taxon>
    </lineage>
</organism>
<dbReference type="PRINTS" id="PR00111">
    <property type="entry name" value="ABHYDROLASE"/>
</dbReference>
<dbReference type="RefSeq" id="WP_077170110.1">
    <property type="nucleotide sequence ID" value="NZ_LFZS01000022.1"/>
</dbReference>
<feature type="domain" description="AB hydrolase-1" evidence="2">
    <location>
        <begin position="81"/>
        <end position="316"/>
    </location>
</feature>
<dbReference type="EMBL" id="LFZS01000022">
    <property type="protein sequence ID" value="ONN52368.1"/>
    <property type="molecule type" value="Genomic_DNA"/>
</dbReference>
<dbReference type="Proteomes" id="UP000189376">
    <property type="component" value="Unassembled WGS sequence"/>
</dbReference>
<comment type="caution">
    <text evidence="3">The sequence shown here is derived from an EMBL/GenBank/DDBJ whole genome shotgun (WGS) entry which is preliminary data.</text>
</comment>
<evidence type="ECO:0000259" key="2">
    <source>
        <dbReference type="Pfam" id="PF00561"/>
    </source>
</evidence>
<dbReference type="InterPro" id="IPR050266">
    <property type="entry name" value="AB_hydrolase_sf"/>
</dbReference>
<dbReference type="Pfam" id="PF00561">
    <property type="entry name" value="Abhydrolase_1"/>
    <property type="match status" value="1"/>
</dbReference>
<dbReference type="PANTHER" id="PTHR43798">
    <property type="entry name" value="MONOACYLGLYCEROL LIPASE"/>
    <property type="match status" value="1"/>
</dbReference>
<dbReference type="InterPro" id="IPR000073">
    <property type="entry name" value="AB_hydrolase_1"/>
</dbReference>
<name>A0A1V2UQV5_9GAMM</name>
<reference evidence="3 4" key="1">
    <citation type="submission" date="2015-07" db="EMBL/GenBank/DDBJ databases">
        <title>Acinetobacter yuneri, a novel member of Acinetobacter calcoaceticus-Acinetobacter baumannii complex isolated from clinical specimen.</title>
        <authorList>
            <person name="Yu Y."/>
        </authorList>
    </citation>
    <scope>NUCLEOTIDE SEQUENCE [LARGE SCALE GENOMIC DNA]</scope>
    <source>
        <strain evidence="3 4">A362</strain>
    </source>
</reference>
<gene>
    <name evidence="3" type="ORF">AC058_17835</name>
</gene>